<dbReference type="EMBL" id="CM007381">
    <property type="protein sequence ID" value="ONK81842.1"/>
    <property type="molecule type" value="Genomic_DNA"/>
</dbReference>
<proteinExistence type="predicted"/>
<gene>
    <name evidence="2" type="ORF">A4U43_C01F33430</name>
</gene>
<evidence type="ECO:0000313" key="3">
    <source>
        <dbReference type="Proteomes" id="UP000243459"/>
    </source>
</evidence>
<organism evidence="2 3">
    <name type="scientific">Asparagus officinalis</name>
    <name type="common">Garden asparagus</name>
    <dbReference type="NCBI Taxonomy" id="4686"/>
    <lineage>
        <taxon>Eukaryota</taxon>
        <taxon>Viridiplantae</taxon>
        <taxon>Streptophyta</taxon>
        <taxon>Embryophyta</taxon>
        <taxon>Tracheophyta</taxon>
        <taxon>Spermatophyta</taxon>
        <taxon>Magnoliopsida</taxon>
        <taxon>Liliopsida</taxon>
        <taxon>Asparagales</taxon>
        <taxon>Asparagaceae</taxon>
        <taxon>Asparagoideae</taxon>
        <taxon>Asparagus</taxon>
    </lineage>
</organism>
<protein>
    <submittedName>
        <fullName evidence="2">Uncharacterized protein</fullName>
    </submittedName>
</protein>
<reference evidence="3" key="1">
    <citation type="journal article" date="2017" name="Nat. Commun.">
        <title>The asparagus genome sheds light on the origin and evolution of a young Y chromosome.</title>
        <authorList>
            <person name="Harkess A."/>
            <person name="Zhou J."/>
            <person name="Xu C."/>
            <person name="Bowers J.E."/>
            <person name="Van der Hulst R."/>
            <person name="Ayyampalayam S."/>
            <person name="Mercati F."/>
            <person name="Riccardi P."/>
            <person name="McKain M.R."/>
            <person name="Kakrana A."/>
            <person name="Tang H."/>
            <person name="Ray J."/>
            <person name="Groenendijk J."/>
            <person name="Arikit S."/>
            <person name="Mathioni S.M."/>
            <person name="Nakano M."/>
            <person name="Shan H."/>
            <person name="Telgmann-Rauber A."/>
            <person name="Kanno A."/>
            <person name="Yue Z."/>
            <person name="Chen H."/>
            <person name="Li W."/>
            <person name="Chen Y."/>
            <person name="Xu X."/>
            <person name="Zhang Y."/>
            <person name="Luo S."/>
            <person name="Chen H."/>
            <person name="Gao J."/>
            <person name="Mao Z."/>
            <person name="Pires J.C."/>
            <person name="Luo M."/>
            <person name="Kudrna D."/>
            <person name="Wing R.A."/>
            <person name="Meyers B.C."/>
            <person name="Yi K."/>
            <person name="Kong H."/>
            <person name="Lavrijsen P."/>
            <person name="Sunseri F."/>
            <person name="Falavigna A."/>
            <person name="Ye Y."/>
            <person name="Leebens-Mack J.H."/>
            <person name="Chen G."/>
        </authorList>
    </citation>
    <scope>NUCLEOTIDE SEQUENCE [LARGE SCALE GENOMIC DNA]</scope>
    <source>
        <strain evidence="3">cv. DH0086</strain>
    </source>
</reference>
<dbReference type="AlphaFoldDB" id="A0A5P1FUR9"/>
<evidence type="ECO:0000313" key="2">
    <source>
        <dbReference type="EMBL" id="ONK81842.1"/>
    </source>
</evidence>
<name>A0A5P1FUR9_ASPOF</name>
<accession>A0A5P1FUR9</accession>
<feature type="region of interest" description="Disordered" evidence="1">
    <location>
        <begin position="39"/>
        <end position="70"/>
    </location>
</feature>
<dbReference type="Proteomes" id="UP000243459">
    <property type="component" value="Chromosome 1"/>
</dbReference>
<sequence>MRDEDAAVAEQGGRRRLGGGLVEAGGLERCAGSGWWTGGQKSEREVCGGRTGSPAAGQAGEEAVGGRLGGGVEERRQQPAWLTGTVGQASVWRVGLLEVVGALGAADWRSQGGGVYGEVGQHGCGEGGLRRTGALGCQRRRERLTVRGVVVWRAEMAGRRQGRRQESGDGQGVWLRARWRSLRRRGHLAIQTRDHVMASFTPVAREHVLAVAPPFR</sequence>
<keyword evidence="3" id="KW-1185">Reference proteome</keyword>
<evidence type="ECO:0000256" key="1">
    <source>
        <dbReference type="SAM" id="MobiDB-lite"/>
    </source>
</evidence>
<dbReference type="Gramene" id="ONK81842">
    <property type="protein sequence ID" value="ONK81842"/>
    <property type="gene ID" value="A4U43_C01F33430"/>
</dbReference>